<dbReference type="RefSeq" id="WP_188254342.1">
    <property type="nucleotide sequence ID" value="NZ_JABVCF010000004.1"/>
</dbReference>
<keyword evidence="2" id="KW-1185">Reference proteome</keyword>
<evidence type="ECO:0000313" key="1">
    <source>
        <dbReference type="EMBL" id="MBS3648778.1"/>
    </source>
</evidence>
<evidence type="ECO:0000313" key="2">
    <source>
        <dbReference type="Proteomes" id="UP000680348"/>
    </source>
</evidence>
<reference evidence="1" key="1">
    <citation type="submission" date="2021-04" db="EMBL/GenBank/DDBJ databases">
        <title>Pseudaminobacter soli sp. nov., isolated from paddy soil contaminated by heavy metals.</title>
        <authorList>
            <person name="Zhang K."/>
        </authorList>
    </citation>
    <scope>NUCLEOTIDE SEQUENCE</scope>
    <source>
        <strain evidence="1">19-2017</strain>
    </source>
</reference>
<comment type="caution">
    <text evidence="1">The sequence shown here is derived from an EMBL/GenBank/DDBJ whole genome shotgun (WGS) entry which is preliminary data.</text>
</comment>
<name>A0A942DX30_9HYPH</name>
<accession>A0A942DX30</accession>
<proteinExistence type="predicted"/>
<dbReference type="AlphaFoldDB" id="A0A942DX30"/>
<dbReference type="EMBL" id="JAGWCR010000004">
    <property type="protein sequence ID" value="MBS3648778.1"/>
    <property type="molecule type" value="Genomic_DNA"/>
</dbReference>
<organism evidence="1 2">
    <name type="scientific">Pseudaminobacter soli</name>
    <name type="common">ex Zhang et al. 2022</name>
    <dbReference type="NCBI Taxonomy" id="2831468"/>
    <lineage>
        <taxon>Bacteria</taxon>
        <taxon>Pseudomonadati</taxon>
        <taxon>Pseudomonadota</taxon>
        <taxon>Alphaproteobacteria</taxon>
        <taxon>Hyphomicrobiales</taxon>
        <taxon>Phyllobacteriaceae</taxon>
        <taxon>Pseudaminobacter</taxon>
    </lineage>
</organism>
<sequence>MNNMTLEAILEELCRYGLPSLHPFMADPYDRDQTKPTKPGLWDCHIQVPYNDASYELNPYRHGECSGTRAYARKFKQQVGFNGRGKTAREAAQQCLDRVLLYQEYGWHYLWPAEKKPAGVPDIAA</sequence>
<dbReference type="Proteomes" id="UP000680348">
    <property type="component" value="Unassembled WGS sequence"/>
</dbReference>
<protein>
    <submittedName>
        <fullName evidence="1">Uncharacterized protein</fullName>
    </submittedName>
</protein>
<gene>
    <name evidence="1" type="ORF">KEU06_09190</name>
</gene>